<evidence type="ECO:0000256" key="3">
    <source>
        <dbReference type="ARBA" id="ARBA00023163"/>
    </source>
</evidence>
<dbReference type="GO" id="GO:0005673">
    <property type="term" value="C:transcription factor TFIIE complex"/>
    <property type="evidence" value="ECO:0007669"/>
    <property type="project" value="TreeGrafter"/>
</dbReference>
<dbReference type="PROSITE" id="PS51344">
    <property type="entry name" value="HTH_TFE_IIE"/>
    <property type="match status" value="1"/>
</dbReference>
<evidence type="ECO:0000256" key="2">
    <source>
        <dbReference type="ARBA" id="ARBA00023015"/>
    </source>
</evidence>
<keyword evidence="7" id="KW-1185">Reference proteome</keyword>
<accession>A0A4S4M778</accession>
<dbReference type="SUPFAM" id="SSF57783">
    <property type="entry name" value="Zinc beta-ribbon"/>
    <property type="match status" value="1"/>
</dbReference>
<dbReference type="PANTHER" id="PTHR13097">
    <property type="entry name" value="TRANSCRIPTION INITIATION FACTOR IIE, ALPHA SUBUNIT"/>
    <property type="match status" value="1"/>
</dbReference>
<name>A0A4S4M778_9AGAM</name>
<sequence length="952" mass="106704">MLVRPIGAQTIIDSIRSSGPVSVLSLESSGLQDEGSEAFFNYLCTEEGRRHRITMIGLARNQIGANGLRAICRYLNGHTSLQELALQNSKNAFDLDLATVSALVDALNHSRLRRLELSSNNRLGDSFISQFLPHLCSKYLHVLCLSAIGLTPLSTPYIIDYISSPRSRSLDHLTLNGNDLGFSSVEAIAEAVEKHNFSLTSLDMYSNCFVDGHGENGSSPDQANTSSAAASHSPTGEKRTSVDDWRRNWSRLNKAKSRNSYLTILARREATALLRPARALLLKSSHGQKALATNVSQIITLPRLPVELQLYTLSFLSPHLSESQRIRIYNYASDPSTLPPDPRRLPKLSHSISARDIPIHSLSVIPGALKFEVNCSSEREESCWAKYLRTVDFKLSHQIYQVVAQIEPALGPCARQLHLLHNVHPRLYPRDFILMITDEDKAALRLLVQYVSRAFYEPKFIVIMDQLARHEVLKDDDLAGRMGLQLKELNKLMAVLAGHRLVQVYRQNELKEGAQRSVGRQYFYIDFRNFCNVVKWRVSEMRRRIDTGLRNVMSLPFICVELTHQSFLVLQELDNKGYICPQCHKSFAPLEVDKLMDFERGAFICDVCHAELIDNENADNVRGSQDRMQRFNYQMRLIREGLRRSEEMVLPAFDVAQFVSKHLSNDAALQKGLGEPGQGLKVAGSSGEKRKEEGIGIIISTDKDEETIRRERDAEAAAKRAQNQMPTWHLQSTISGDLTALGIQESARQSEASLSGADIVNLNGLGGFDESLKGLGRVGGTTAVSVQQSRVEMIVRDVKPNIRETQVSEYYDQYYATLVNSAASSTQNTPLGDFAFVADEFEEDRKPNIEYLDSFSGLKKRSRSREDEGDAERKYIKVESNGLEGPSLVDEVHLEGVGGDQIGVASMASMEDDPFVYVNGEPMPFSQVTEEHQELMTPEEYTAYFEVYQNRS</sequence>
<evidence type="ECO:0000313" key="7">
    <source>
        <dbReference type="Proteomes" id="UP000310158"/>
    </source>
</evidence>
<proteinExistence type="inferred from homology"/>
<dbReference type="Gene3D" id="6.10.140.1250">
    <property type="match status" value="1"/>
</dbReference>
<dbReference type="Gene3D" id="3.30.40.10">
    <property type="entry name" value="Zinc/RING finger domain, C3HC4 (zinc finger)"/>
    <property type="match status" value="1"/>
</dbReference>
<gene>
    <name evidence="6" type="ORF">EW146_g349</name>
</gene>
<evidence type="ECO:0000259" key="5">
    <source>
        <dbReference type="PROSITE" id="PS51344"/>
    </source>
</evidence>
<dbReference type="Proteomes" id="UP000310158">
    <property type="component" value="Unassembled WGS sequence"/>
</dbReference>
<dbReference type="AlphaFoldDB" id="A0A4S4M778"/>
<dbReference type="Gene3D" id="3.80.10.10">
    <property type="entry name" value="Ribonuclease Inhibitor"/>
    <property type="match status" value="2"/>
</dbReference>
<dbReference type="InterPro" id="IPR039997">
    <property type="entry name" value="TFE"/>
</dbReference>
<feature type="compositionally biased region" description="Polar residues" evidence="4">
    <location>
        <begin position="216"/>
        <end position="234"/>
    </location>
</feature>
<keyword evidence="2" id="KW-0805">Transcription regulation</keyword>
<dbReference type="PANTHER" id="PTHR13097:SF7">
    <property type="entry name" value="GENERAL TRANSCRIPTION FACTOR IIE SUBUNIT 1"/>
    <property type="match status" value="1"/>
</dbReference>
<dbReference type="InterPro" id="IPR021600">
    <property type="entry name" value="TFIIE_asu_C"/>
</dbReference>
<evidence type="ECO:0000313" key="6">
    <source>
        <dbReference type="EMBL" id="THH21146.1"/>
    </source>
</evidence>
<dbReference type="GO" id="GO:0006367">
    <property type="term" value="P:transcription initiation at RNA polymerase II promoter"/>
    <property type="evidence" value="ECO:0007669"/>
    <property type="project" value="InterPro"/>
</dbReference>
<dbReference type="Pfam" id="PF11521">
    <property type="entry name" value="TFIIE-A_C"/>
    <property type="match status" value="1"/>
</dbReference>
<feature type="domain" description="HTH TFE/IIEalpha-type" evidence="5">
    <location>
        <begin position="444"/>
        <end position="535"/>
    </location>
</feature>
<comment type="caution">
    <text evidence="6">The sequence shown here is derived from an EMBL/GenBank/DDBJ whole genome shotgun (WGS) entry which is preliminary data.</text>
</comment>
<dbReference type="EMBL" id="SGPL01000007">
    <property type="protein sequence ID" value="THH21146.1"/>
    <property type="molecule type" value="Genomic_DNA"/>
</dbReference>
<comment type="similarity">
    <text evidence="1">Belongs to the TFIIE alpha subunit family.</text>
</comment>
<dbReference type="InterPro" id="IPR017919">
    <property type="entry name" value="TFIIE/TFIIEa_HTH"/>
</dbReference>
<dbReference type="OrthoDB" id="361102at2759"/>
<dbReference type="InterPro" id="IPR032675">
    <property type="entry name" value="LRR_dom_sf"/>
</dbReference>
<reference evidence="6 7" key="1">
    <citation type="submission" date="2019-02" db="EMBL/GenBank/DDBJ databases">
        <title>Genome sequencing of the rare red list fungi Bondarzewia mesenterica.</title>
        <authorList>
            <person name="Buettner E."/>
            <person name="Kellner H."/>
        </authorList>
    </citation>
    <scope>NUCLEOTIDE SEQUENCE [LARGE SCALE GENOMIC DNA]</scope>
    <source>
        <strain evidence="6 7">DSM 108281</strain>
    </source>
</reference>
<feature type="region of interest" description="Disordered" evidence="4">
    <location>
        <begin position="213"/>
        <end position="243"/>
    </location>
</feature>
<protein>
    <recommendedName>
        <fullName evidence="5">HTH TFE/IIEalpha-type domain-containing protein</fullName>
    </recommendedName>
</protein>
<evidence type="ECO:0000256" key="4">
    <source>
        <dbReference type="SAM" id="MobiDB-lite"/>
    </source>
</evidence>
<dbReference type="Pfam" id="PF02002">
    <property type="entry name" value="TFIIE_alpha"/>
    <property type="match status" value="1"/>
</dbReference>
<organism evidence="6 7">
    <name type="scientific">Bondarzewia mesenterica</name>
    <dbReference type="NCBI Taxonomy" id="1095465"/>
    <lineage>
        <taxon>Eukaryota</taxon>
        <taxon>Fungi</taxon>
        <taxon>Dikarya</taxon>
        <taxon>Basidiomycota</taxon>
        <taxon>Agaricomycotina</taxon>
        <taxon>Agaricomycetes</taxon>
        <taxon>Russulales</taxon>
        <taxon>Bondarzewiaceae</taxon>
        <taxon>Bondarzewia</taxon>
    </lineage>
</organism>
<dbReference type="SMART" id="SM00531">
    <property type="entry name" value="TFIIE"/>
    <property type="match status" value="1"/>
</dbReference>
<dbReference type="SUPFAM" id="SSF52047">
    <property type="entry name" value="RNI-like"/>
    <property type="match status" value="1"/>
</dbReference>
<evidence type="ECO:0000256" key="1">
    <source>
        <dbReference type="ARBA" id="ARBA00008947"/>
    </source>
</evidence>
<keyword evidence="3" id="KW-0804">Transcription</keyword>
<dbReference type="InterPro" id="IPR002853">
    <property type="entry name" value="TFIIE_asu"/>
</dbReference>
<dbReference type="InterPro" id="IPR013083">
    <property type="entry name" value="Znf_RING/FYVE/PHD"/>
</dbReference>
<dbReference type="InterPro" id="IPR024550">
    <property type="entry name" value="TFIIEa/SarR/Rpc3_HTH_dom"/>
</dbReference>